<protein>
    <submittedName>
        <fullName evidence="12">Lipid kinase, YegS/Rv2252/BmrU family</fullName>
    </submittedName>
</protein>
<dbReference type="Pfam" id="PF19279">
    <property type="entry name" value="YegS_C"/>
    <property type="match status" value="1"/>
</dbReference>
<keyword evidence="9" id="KW-0594">Phospholipid biosynthesis</keyword>
<dbReference type="Proteomes" id="UP000198823">
    <property type="component" value="Unassembled WGS sequence"/>
</dbReference>
<accession>A0A1G7EL99</accession>
<evidence type="ECO:0000256" key="9">
    <source>
        <dbReference type="ARBA" id="ARBA00023209"/>
    </source>
</evidence>
<evidence type="ECO:0000256" key="6">
    <source>
        <dbReference type="ARBA" id="ARBA00022777"/>
    </source>
</evidence>
<dbReference type="InterPro" id="IPR045540">
    <property type="entry name" value="YegS/DAGK_C"/>
</dbReference>
<sequence length="328" mass="35184">MKRSSPSRSQRADGMKAVFVVNPAARGGRALSRWKAFRKTLTFPFRELMTKGPGHAKAIARGFAAGGEKEKVLLIAFGGDGTVHEILAGAAGADHVIVGSVSAGSGNDFGRGYRSFRTAEEIVAYLGGRTAPPSLDLGMVNFGDGFIFVNSSGIGFDAEISRGTGRSAFKPLLNRTGLGKLVYALYTVRALCAFRTFSLEVTADGKQMDYHDVWFATVSNQPYFGGGMKISPESDPADGLIELTVVSRLSRVKLLLVFGSVFFGAHTVFREVDSRKGRQFSLKADREVPLHTDGEDAGDTQPGRPVVFSVRPGAWRLAGQQRTGRSGI</sequence>
<keyword evidence="7" id="KW-0067">ATP-binding</keyword>
<dbReference type="NCBIfam" id="TIGR00147">
    <property type="entry name" value="YegS/Rv2252/BmrU family lipid kinase"/>
    <property type="match status" value="1"/>
</dbReference>
<feature type="domain" description="DAGKc" evidence="11">
    <location>
        <begin position="12"/>
        <end position="144"/>
    </location>
</feature>
<gene>
    <name evidence="12" type="ORF">SAMN04488126_11424</name>
</gene>
<dbReference type="InterPro" id="IPR016064">
    <property type="entry name" value="NAD/diacylglycerol_kinase_sf"/>
</dbReference>
<evidence type="ECO:0000313" key="13">
    <source>
        <dbReference type="Proteomes" id="UP000198823"/>
    </source>
</evidence>
<dbReference type="Gene3D" id="2.60.200.40">
    <property type="match status" value="1"/>
</dbReference>
<name>A0A1G7EL99_9BACL</name>
<dbReference type="InterPro" id="IPR017438">
    <property type="entry name" value="ATP-NAD_kinase_N"/>
</dbReference>
<organism evidence="12 13">
    <name type="scientific">Bhargavaea beijingensis</name>
    <dbReference type="NCBI Taxonomy" id="426756"/>
    <lineage>
        <taxon>Bacteria</taxon>
        <taxon>Bacillati</taxon>
        <taxon>Bacillota</taxon>
        <taxon>Bacilli</taxon>
        <taxon>Bacillales</taxon>
        <taxon>Caryophanaceae</taxon>
        <taxon>Bhargavaea</taxon>
    </lineage>
</organism>
<reference evidence="12 13" key="1">
    <citation type="submission" date="2016-10" db="EMBL/GenBank/DDBJ databases">
        <authorList>
            <person name="de Groot N.N."/>
        </authorList>
    </citation>
    <scope>NUCLEOTIDE SEQUENCE [LARGE SCALE GENOMIC DNA]</scope>
    <source>
        <strain evidence="12 13">CGMCC 1.6762</strain>
    </source>
</reference>
<evidence type="ECO:0000256" key="7">
    <source>
        <dbReference type="ARBA" id="ARBA00022840"/>
    </source>
</evidence>
<dbReference type="AlphaFoldDB" id="A0A1G7EL99"/>
<evidence type="ECO:0000256" key="1">
    <source>
        <dbReference type="ARBA" id="ARBA00001946"/>
    </source>
</evidence>
<evidence type="ECO:0000256" key="10">
    <source>
        <dbReference type="ARBA" id="ARBA00023264"/>
    </source>
</evidence>
<evidence type="ECO:0000256" key="2">
    <source>
        <dbReference type="ARBA" id="ARBA00005983"/>
    </source>
</evidence>
<dbReference type="InterPro" id="IPR005218">
    <property type="entry name" value="Diacylglycerol/lipid_kinase"/>
</dbReference>
<comment type="cofactor">
    <cofactor evidence="1">
        <name>Mg(2+)</name>
        <dbReference type="ChEBI" id="CHEBI:18420"/>
    </cofactor>
</comment>
<evidence type="ECO:0000256" key="8">
    <source>
        <dbReference type="ARBA" id="ARBA00023098"/>
    </source>
</evidence>
<dbReference type="SUPFAM" id="SSF111331">
    <property type="entry name" value="NAD kinase/diacylglycerol kinase-like"/>
    <property type="match status" value="1"/>
</dbReference>
<dbReference type="GO" id="GO:0016301">
    <property type="term" value="F:kinase activity"/>
    <property type="evidence" value="ECO:0007669"/>
    <property type="project" value="UniProtKB-KW"/>
</dbReference>
<proteinExistence type="inferred from homology"/>
<keyword evidence="5" id="KW-0547">Nucleotide-binding</keyword>
<comment type="similarity">
    <text evidence="2">Belongs to the diacylglycerol/lipid kinase family.</text>
</comment>
<evidence type="ECO:0000256" key="5">
    <source>
        <dbReference type="ARBA" id="ARBA00022741"/>
    </source>
</evidence>
<evidence type="ECO:0000256" key="3">
    <source>
        <dbReference type="ARBA" id="ARBA00022516"/>
    </source>
</evidence>
<dbReference type="PROSITE" id="PS50146">
    <property type="entry name" value="DAGK"/>
    <property type="match status" value="1"/>
</dbReference>
<evidence type="ECO:0000256" key="4">
    <source>
        <dbReference type="ARBA" id="ARBA00022679"/>
    </source>
</evidence>
<dbReference type="PANTHER" id="PTHR12358">
    <property type="entry name" value="SPHINGOSINE KINASE"/>
    <property type="match status" value="1"/>
</dbReference>
<dbReference type="STRING" id="426756.SAMN04488126_11424"/>
<dbReference type="InterPro" id="IPR001206">
    <property type="entry name" value="Diacylglycerol_kinase_cat_dom"/>
</dbReference>
<keyword evidence="8" id="KW-0443">Lipid metabolism</keyword>
<keyword evidence="6 12" id="KW-0418">Kinase</keyword>
<keyword evidence="4" id="KW-0808">Transferase</keyword>
<dbReference type="EMBL" id="FNAR01000014">
    <property type="protein sequence ID" value="SDE64503.1"/>
    <property type="molecule type" value="Genomic_DNA"/>
</dbReference>
<dbReference type="Gene3D" id="3.40.50.10330">
    <property type="entry name" value="Probable inorganic polyphosphate/atp-NAD kinase, domain 1"/>
    <property type="match status" value="1"/>
</dbReference>
<evidence type="ECO:0000313" key="12">
    <source>
        <dbReference type="EMBL" id="SDE64503.1"/>
    </source>
</evidence>
<keyword evidence="10" id="KW-1208">Phospholipid metabolism</keyword>
<dbReference type="Pfam" id="PF00781">
    <property type="entry name" value="DAGK_cat"/>
    <property type="match status" value="1"/>
</dbReference>
<dbReference type="InterPro" id="IPR050187">
    <property type="entry name" value="Lipid_Phosphate_FormReg"/>
</dbReference>
<dbReference type="GO" id="GO:0008654">
    <property type="term" value="P:phospholipid biosynthetic process"/>
    <property type="evidence" value="ECO:0007669"/>
    <property type="project" value="UniProtKB-KW"/>
</dbReference>
<evidence type="ECO:0000259" key="11">
    <source>
        <dbReference type="PROSITE" id="PS50146"/>
    </source>
</evidence>
<dbReference type="PANTHER" id="PTHR12358:SF54">
    <property type="entry name" value="SPHINGOSINE KINASE RELATED PROTEIN"/>
    <property type="match status" value="1"/>
</dbReference>
<keyword evidence="3" id="KW-0444">Lipid biosynthesis</keyword>
<dbReference type="GO" id="GO:0005524">
    <property type="term" value="F:ATP binding"/>
    <property type="evidence" value="ECO:0007669"/>
    <property type="project" value="UniProtKB-KW"/>
</dbReference>